<dbReference type="AlphaFoldDB" id="A0A6J4JYG0"/>
<feature type="non-terminal residue" evidence="5">
    <location>
        <position position="134"/>
    </location>
</feature>
<dbReference type="SUPFAM" id="SSF53335">
    <property type="entry name" value="S-adenosyl-L-methionine-dependent methyltransferases"/>
    <property type="match status" value="1"/>
</dbReference>
<evidence type="ECO:0000256" key="1">
    <source>
        <dbReference type="ARBA" id="ARBA00008361"/>
    </source>
</evidence>
<dbReference type="Gene3D" id="3.40.50.150">
    <property type="entry name" value="Vaccinia Virus protein VP39"/>
    <property type="match status" value="1"/>
</dbReference>
<dbReference type="InterPro" id="IPR029063">
    <property type="entry name" value="SAM-dependent_MTases_sf"/>
</dbReference>
<proteinExistence type="inferred from homology"/>
<dbReference type="GO" id="GO:0032259">
    <property type="term" value="P:methylation"/>
    <property type="evidence" value="ECO:0007669"/>
    <property type="project" value="UniProtKB-KW"/>
</dbReference>
<protein>
    <recommendedName>
        <fullName evidence="4">Methyltransferase type 11 domain-containing protein</fullName>
    </recommendedName>
</protein>
<evidence type="ECO:0000256" key="3">
    <source>
        <dbReference type="ARBA" id="ARBA00022679"/>
    </source>
</evidence>
<keyword evidence="2" id="KW-0489">Methyltransferase</keyword>
<dbReference type="InterPro" id="IPR051052">
    <property type="entry name" value="Diverse_substrate_MTase"/>
</dbReference>
<feature type="domain" description="Methyltransferase type 11" evidence="4">
    <location>
        <begin position="38"/>
        <end position="126"/>
    </location>
</feature>
<name>A0A6J4JYG0_9ACTN</name>
<dbReference type="InterPro" id="IPR013216">
    <property type="entry name" value="Methyltransf_11"/>
</dbReference>
<accession>A0A6J4JYG0</accession>
<dbReference type="PANTHER" id="PTHR44942:SF4">
    <property type="entry name" value="METHYLTRANSFERASE TYPE 11 DOMAIN-CONTAINING PROTEIN"/>
    <property type="match status" value="1"/>
</dbReference>
<evidence type="ECO:0000313" key="5">
    <source>
        <dbReference type="EMBL" id="CAA9290738.1"/>
    </source>
</evidence>
<reference evidence="5" key="1">
    <citation type="submission" date="2020-02" db="EMBL/GenBank/DDBJ databases">
        <authorList>
            <person name="Meier V. D."/>
        </authorList>
    </citation>
    <scope>NUCLEOTIDE SEQUENCE</scope>
    <source>
        <strain evidence="5">AVDCRST_MAG41</strain>
    </source>
</reference>
<comment type="similarity">
    <text evidence="1">Belongs to the methyltransferase superfamily.</text>
</comment>
<dbReference type="Pfam" id="PF08241">
    <property type="entry name" value="Methyltransf_11"/>
    <property type="match status" value="1"/>
</dbReference>
<organism evidence="5">
    <name type="scientific">uncultured Mycobacteriales bacterium</name>
    <dbReference type="NCBI Taxonomy" id="581187"/>
    <lineage>
        <taxon>Bacteria</taxon>
        <taxon>Bacillati</taxon>
        <taxon>Actinomycetota</taxon>
        <taxon>Actinomycetes</taxon>
        <taxon>Mycobacteriales</taxon>
        <taxon>environmental samples</taxon>
    </lineage>
</organism>
<evidence type="ECO:0000259" key="4">
    <source>
        <dbReference type="Pfam" id="PF08241"/>
    </source>
</evidence>
<dbReference type="GO" id="GO:0008757">
    <property type="term" value="F:S-adenosylmethionine-dependent methyltransferase activity"/>
    <property type="evidence" value="ECO:0007669"/>
    <property type="project" value="InterPro"/>
</dbReference>
<keyword evidence="3" id="KW-0808">Transferase</keyword>
<dbReference type="EMBL" id="CADCTP010000415">
    <property type="protein sequence ID" value="CAA9290738.1"/>
    <property type="molecule type" value="Genomic_DNA"/>
</dbReference>
<gene>
    <name evidence="5" type="ORF">AVDCRST_MAG41-4331</name>
</gene>
<sequence>MNPFDSGTMVARYAAGRPYHHGRTVRRALGDRRYDRALDLACGTGLSTRALAERGTAVVGVDVVPAMVAWARRTTGLPYAVGSAEALPVADRSVDLVAVSSGVHWFAAGPVAAEAARVLRPGGALLLYEYAGAQ</sequence>
<dbReference type="PANTHER" id="PTHR44942">
    <property type="entry name" value="METHYLTRANSF_11 DOMAIN-CONTAINING PROTEIN"/>
    <property type="match status" value="1"/>
</dbReference>
<evidence type="ECO:0000256" key="2">
    <source>
        <dbReference type="ARBA" id="ARBA00022603"/>
    </source>
</evidence>
<dbReference type="CDD" id="cd02440">
    <property type="entry name" value="AdoMet_MTases"/>
    <property type="match status" value="1"/>
</dbReference>